<accession>A0AAW1IRQ1</accession>
<evidence type="ECO:0000256" key="1">
    <source>
        <dbReference type="SAM" id="MobiDB-lite"/>
    </source>
</evidence>
<proteinExistence type="predicted"/>
<reference evidence="2 3" key="1">
    <citation type="journal article" date="2024" name="BMC Genomics">
        <title>De novo assembly and annotation of Popillia japonica's genome with initial clues to its potential as an invasive pest.</title>
        <authorList>
            <person name="Cucini C."/>
            <person name="Boschi S."/>
            <person name="Funari R."/>
            <person name="Cardaioli E."/>
            <person name="Iannotti N."/>
            <person name="Marturano G."/>
            <person name="Paoli F."/>
            <person name="Bruttini M."/>
            <person name="Carapelli A."/>
            <person name="Frati F."/>
            <person name="Nardi F."/>
        </authorList>
    </citation>
    <scope>NUCLEOTIDE SEQUENCE [LARGE SCALE GENOMIC DNA]</scope>
    <source>
        <strain evidence="2">DMR45628</strain>
    </source>
</reference>
<comment type="caution">
    <text evidence="2">The sequence shown here is derived from an EMBL/GenBank/DDBJ whole genome shotgun (WGS) entry which is preliminary data.</text>
</comment>
<feature type="compositionally biased region" description="Low complexity" evidence="1">
    <location>
        <begin position="58"/>
        <end position="68"/>
    </location>
</feature>
<protein>
    <submittedName>
        <fullName evidence="2">Uncharacterized protein</fullName>
    </submittedName>
</protein>
<organism evidence="2 3">
    <name type="scientific">Popillia japonica</name>
    <name type="common">Japanese beetle</name>
    <dbReference type="NCBI Taxonomy" id="7064"/>
    <lineage>
        <taxon>Eukaryota</taxon>
        <taxon>Metazoa</taxon>
        <taxon>Ecdysozoa</taxon>
        <taxon>Arthropoda</taxon>
        <taxon>Hexapoda</taxon>
        <taxon>Insecta</taxon>
        <taxon>Pterygota</taxon>
        <taxon>Neoptera</taxon>
        <taxon>Endopterygota</taxon>
        <taxon>Coleoptera</taxon>
        <taxon>Polyphaga</taxon>
        <taxon>Scarabaeiformia</taxon>
        <taxon>Scarabaeidae</taxon>
        <taxon>Rutelinae</taxon>
        <taxon>Popillia</taxon>
    </lineage>
</organism>
<feature type="region of interest" description="Disordered" evidence="1">
    <location>
        <begin position="21"/>
        <end position="121"/>
    </location>
</feature>
<feature type="compositionally biased region" description="Basic and acidic residues" evidence="1">
    <location>
        <begin position="31"/>
        <end position="43"/>
    </location>
</feature>
<keyword evidence="3" id="KW-1185">Reference proteome</keyword>
<feature type="compositionally biased region" description="Basic residues" evidence="1">
    <location>
        <begin position="44"/>
        <end position="55"/>
    </location>
</feature>
<dbReference type="EMBL" id="JASPKY010000581">
    <property type="protein sequence ID" value="KAK9692458.1"/>
    <property type="molecule type" value="Genomic_DNA"/>
</dbReference>
<dbReference type="AlphaFoldDB" id="A0AAW1IRQ1"/>
<sequence>MAGTVMIRRCFNDEVVAMATRRALGRAGRRSAGDEERGEERARGRPPSRNLKRRLSTAAAAAAAAAAAFPPTSRPPHFRPEKPPVRPPPFADVAATPFSPRKTTRSAAPFRRPTAVDTRRDVSCTRRPRCGVVTVR</sequence>
<evidence type="ECO:0000313" key="3">
    <source>
        <dbReference type="Proteomes" id="UP001458880"/>
    </source>
</evidence>
<name>A0AAW1IRQ1_POPJA</name>
<evidence type="ECO:0000313" key="2">
    <source>
        <dbReference type="EMBL" id="KAK9692458.1"/>
    </source>
</evidence>
<gene>
    <name evidence="2" type="ORF">QE152_g35151</name>
</gene>
<dbReference type="Proteomes" id="UP001458880">
    <property type="component" value="Unassembled WGS sequence"/>
</dbReference>